<gene>
    <name evidence="1" type="ORF">PLA107_033350</name>
</gene>
<accession>A0AAD0VA02</accession>
<dbReference type="Proteomes" id="UP000006426">
    <property type="component" value="Plasmid pmppla107"/>
</dbReference>
<organism evidence="1 2">
    <name type="scientific">Pseudomonas amygdali pv. lachrymans str. M301315</name>
    <dbReference type="NCBI Taxonomy" id="629260"/>
    <lineage>
        <taxon>Bacteria</taxon>
        <taxon>Pseudomonadati</taxon>
        <taxon>Pseudomonadota</taxon>
        <taxon>Gammaproteobacteria</taxon>
        <taxon>Pseudomonadales</taxon>
        <taxon>Pseudomonadaceae</taxon>
        <taxon>Pseudomonas</taxon>
        <taxon>Pseudomonas amygdali</taxon>
    </lineage>
</organism>
<evidence type="ECO:0000313" key="2">
    <source>
        <dbReference type="Proteomes" id="UP000006426"/>
    </source>
</evidence>
<protein>
    <submittedName>
        <fullName evidence="1">Uncharacterized protein</fullName>
    </submittedName>
</protein>
<keyword evidence="1" id="KW-0614">Plasmid</keyword>
<sequence>MGTEKLIFSDSTLAWCKAISEAKEDFPLSFEDIKKATEVEIANWHHPLVAISHALLDHFKIVDDPFMLSSFNEDGKPEETGCHCFYATVSYNDLGIFVYDNCGEGNMCSEILDNLRAVLPYPDWLKPHMPILRAIVKERFSAEMPIAEYPEPIPGYQWDPVPELIVKPVISGHDDSPSP</sequence>
<proteinExistence type="predicted"/>
<dbReference type="EMBL" id="CP031226">
    <property type="protein sequence ID" value="AXH60098.1"/>
    <property type="molecule type" value="Genomic_DNA"/>
</dbReference>
<dbReference type="AlphaFoldDB" id="A0AAD0VA02"/>
<name>A0AAD0VA02_PSEAV</name>
<reference evidence="1 2" key="1">
    <citation type="journal article" date="2011" name="PLoS Pathog.">
        <title>Dynamic evolution of pathogenicity revealed by sequencing and comparative genomics of 19 Pseudomonas syringae isolates.</title>
        <authorList>
            <person name="Baltrus D.A."/>
            <person name="Nishimura M.T."/>
            <person name="Romanchuk A."/>
            <person name="Chang J.H."/>
            <person name="Mukhtar M.S."/>
            <person name="Cherkis K."/>
            <person name="Roach J."/>
            <person name="Grant S.R."/>
            <person name="Jones C.D."/>
            <person name="Dangl J.L."/>
        </authorList>
    </citation>
    <scope>NUCLEOTIDE SEQUENCE [LARGE SCALE GENOMIC DNA]</scope>
    <source>
        <strain evidence="1 2">M301315</strain>
    </source>
</reference>
<dbReference type="RefSeq" id="WP_005742817.1">
    <property type="nucleotide sequence ID" value="NZ_CP031226.1"/>
</dbReference>
<dbReference type="GeneID" id="39474003"/>
<evidence type="ECO:0000313" key="1">
    <source>
        <dbReference type="EMBL" id="AXH60098.1"/>
    </source>
</evidence>
<geneLocation type="plasmid" evidence="2">
    <name>pmppla107</name>
</geneLocation>